<evidence type="ECO:0000313" key="2">
    <source>
        <dbReference type="EMBL" id="ORX35192.1"/>
    </source>
</evidence>
<feature type="transmembrane region" description="Helical" evidence="1">
    <location>
        <begin position="62"/>
        <end position="81"/>
    </location>
</feature>
<keyword evidence="3" id="KW-1185">Reference proteome</keyword>
<feature type="transmembrane region" description="Helical" evidence="1">
    <location>
        <begin position="36"/>
        <end position="55"/>
    </location>
</feature>
<name>A0A1Y1UB08_9FUNG</name>
<protein>
    <submittedName>
        <fullName evidence="2">Uncharacterized protein</fullName>
    </submittedName>
</protein>
<feature type="transmembrane region" description="Helical" evidence="1">
    <location>
        <begin position="5"/>
        <end position="21"/>
    </location>
</feature>
<gene>
    <name evidence="2" type="ORF">BCR36DRAFT_375850</name>
</gene>
<accession>A0A1Y1UB08</accession>
<evidence type="ECO:0000256" key="1">
    <source>
        <dbReference type="SAM" id="Phobius"/>
    </source>
</evidence>
<proteinExistence type="predicted"/>
<comment type="caution">
    <text evidence="2">The sequence shown here is derived from an EMBL/GenBank/DDBJ whole genome shotgun (WGS) entry which is preliminary data.</text>
</comment>
<keyword evidence="1" id="KW-0812">Transmembrane</keyword>
<reference evidence="2 3" key="1">
    <citation type="submission" date="2016-08" db="EMBL/GenBank/DDBJ databases">
        <title>Genomes of anaerobic fungi encode conserved fungal cellulosomes for biomass hydrolysis.</title>
        <authorList>
            <consortium name="DOE Joint Genome Institute"/>
            <person name="Haitjema C.H."/>
            <person name="Gilmore S.P."/>
            <person name="Henske J.K."/>
            <person name="Solomon K.V."/>
            <person name="De Groot R."/>
            <person name="Kuo A."/>
            <person name="Mondo S.J."/>
            <person name="Salamov A.A."/>
            <person name="Labutti K."/>
            <person name="Zhao Z."/>
            <person name="Chiniquy J."/>
            <person name="Barry K."/>
            <person name="Brewer H.M."/>
            <person name="Purvine S.O."/>
            <person name="Wright A.T."/>
            <person name="Boxma B."/>
            <person name="Van Alen T."/>
            <person name="Hackstein J.H."/>
            <person name="Baker S.E."/>
            <person name="Grigoriev I.V."/>
            <person name="O'Malley M.A."/>
        </authorList>
    </citation>
    <scope>NUCLEOTIDE SEQUENCE [LARGE SCALE GENOMIC DNA]</scope>
    <source>
        <strain evidence="3">finn</strain>
    </source>
</reference>
<dbReference type="STRING" id="1754191.A0A1Y1UB08"/>
<evidence type="ECO:0000313" key="3">
    <source>
        <dbReference type="Proteomes" id="UP000193719"/>
    </source>
</evidence>
<reference evidence="2 3" key="2">
    <citation type="submission" date="2016-08" db="EMBL/GenBank/DDBJ databases">
        <title>Pervasive Adenine N6-methylation of Active Genes in Fungi.</title>
        <authorList>
            <consortium name="DOE Joint Genome Institute"/>
            <person name="Mondo S.J."/>
            <person name="Dannebaum R.O."/>
            <person name="Kuo R.C."/>
            <person name="Labutti K."/>
            <person name="Haridas S."/>
            <person name="Kuo A."/>
            <person name="Salamov A."/>
            <person name="Ahrendt S.R."/>
            <person name="Lipzen A."/>
            <person name="Sullivan W."/>
            <person name="Andreopoulos W.B."/>
            <person name="Clum A."/>
            <person name="Lindquist E."/>
            <person name="Daum C."/>
            <person name="Ramamoorthy G.K."/>
            <person name="Gryganskyi A."/>
            <person name="Culley D."/>
            <person name="Magnuson J.K."/>
            <person name="James T.Y."/>
            <person name="O'Malley M.A."/>
            <person name="Stajich J.E."/>
            <person name="Spatafora J.W."/>
            <person name="Visel A."/>
            <person name="Grigoriev I.V."/>
        </authorList>
    </citation>
    <scope>NUCLEOTIDE SEQUENCE [LARGE SCALE GENOMIC DNA]</scope>
    <source>
        <strain evidence="3">finn</strain>
    </source>
</reference>
<dbReference type="Proteomes" id="UP000193719">
    <property type="component" value="Unassembled WGS sequence"/>
</dbReference>
<keyword evidence="1" id="KW-0472">Membrane</keyword>
<keyword evidence="1" id="KW-1133">Transmembrane helix</keyword>
<dbReference type="EMBL" id="MCFH01000177">
    <property type="protein sequence ID" value="ORX35192.1"/>
    <property type="molecule type" value="Genomic_DNA"/>
</dbReference>
<sequence>MQSIFILINMVIFLYFAYSQLKTQPYYSSTVNNYRFAVYSSIAIFSLYSLLTCLININKTKFIADTSFIIFAIIFVISYKYNEYYYKKSLKRIFKKFNEKKMVSDLRKSTSVDELDMDQLNYRKKMFINQLKESVINLFMI</sequence>
<organism evidence="2 3">
    <name type="scientific">Piromyces finnis</name>
    <dbReference type="NCBI Taxonomy" id="1754191"/>
    <lineage>
        <taxon>Eukaryota</taxon>
        <taxon>Fungi</taxon>
        <taxon>Fungi incertae sedis</taxon>
        <taxon>Chytridiomycota</taxon>
        <taxon>Chytridiomycota incertae sedis</taxon>
        <taxon>Neocallimastigomycetes</taxon>
        <taxon>Neocallimastigales</taxon>
        <taxon>Neocallimastigaceae</taxon>
        <taxon>Piromyces</taxon>
    </lineage>
</organism>
<dbReference type="AlphaFoldDB" id="A0A1Y1UB08"/>